<protein>
    <recommendedName>
        <fullName evidence="3">Terminase small subunit</fullName>
    </recommendedName>
</protein>
<feature type="region of interest" description="Disordered" evidence="1">
    <location>
        <begin position="1"/>
        <end position="33"/>
    </location>
</feature>
<evidence type="ECO:0008006" key="3">
    <source>
        <dbReference type="Google" id="ProtNLM"/>
    </source>
</evidence>
<sequence length="188" mass="21636">MKANAPALTRSAANERAPNRQERYREKTARAERKRKQACFLELLRYGFSAFEAAGHEDVQLSVKNLYRWTYEDPEFDKAWDKAVEDGKTYERRITGPVLEREADRRAVEGVEEPDYYQGGVVGYTKKYSDGLLTTRLKAVLPEKYRESAQVGVTVDNRTVNITVQTERGKELLGLVKDRTRQSEPQDN</sequence>
<evidence type="ECO:0000313" key="2">
    <source>
        <dbReference type="EMBL" id="KKN50282.1"/>
    </source>
</evidence>
<evidence type="ECO:0000256" key="1">
    <source>
        <dbReference type="SAM" id="MobiDB-lite"/>
    </source>
</evidence>
<dbReference type="AlphaFoldDB" id="A0A0F9RKG2"/>
<name>A0A0F9RKG2_9ZZZZ</name>
<feature type="compositionally biased region" description="Basic and acidic residues" evidence="1">
    <location>
        <begin position="17"/>
        <end position="31"/>
    </location>
</feature>
<proteinExistence type="predicted"/>
<comment type="caution">
    <text evidence="2">The sequence shown here is derived from an EMBL/GenBank/DDBJ whole genome shotgun (WGS) entry which is preliminary data.</text>
</comment>
<reference evidence="2" key="1">
    <citation type="journal article" date="2015" name="Nature">
        <title>Complex archaea that bridge the gap between prokaryotes and eukaryotes.</title>
        <authorList>
            <person name="Spang A."/>
            <person name="Saw J.H."/>
            <person name="Jorgensen S.L."/>
            <person name="Zaremba-Niedzwiedzka K."/>
            <person name="Martijn J."/>
            <person name="Lind A.E."/>
            <person name="van Eijk R."/>
            <person name="Schleper C."/>
            <person name="Guy L."/>
            <person name="Ettema T.J."/>
        </authorList>
    </citation>
    <scope>NUCLEOTIDE SEQUENCE</scope>
</reference>
<accession>A0A0F9RKG2</accession>
<gene>
    <name evidence="2" type="ORF">LCGC14_0634340</name>
</gene>
<organism evidence="2">
    <name type="scientific">marine sediment metagenome</name>
    <dbReference type="NCBI Taxonomy" id="412755"/>
    <lineage>
        <taxon>unclassified sequences</taxon>
        <taxon>metagenomes</taxon>
        <taxon>ecological metagenomes</taxon>
    </lineage>
</organism>
<dbReference type="EMBL" id="LAZR01001123">
    <property type="protein sequence ID" value="KKN50282.1"/>
    <property type="molecule type" value="Genomic_DNA"/>
</dbReference>